<dbReference type="AlphaFoldDB" id="A0A7S1XGB1"/>
<evidence type="ECO:0000313" key="3">
    <source>
        <dbReference type="EMBL" id="CAD9236160.1"/>
    </source>
</evidence>
<organism evidence="3">
    <name type="scientific">Compsopogon caeruleus</name>
    <dbReference type="NCBI Taxonomy" id="31354"/>
    <lineage>
        <taxon>Eukaryota</taxon>
        <taxon>Rhodophyta</taxon>
        <taxon>Compsopogonophyceae</taxon>
        <taxon>Compsopogonales</taxon>
        <taxon>Compsopogonaceae</taxon>
        <taxon>Compsopogon</taxon>
    </lineage>
</organism>
<dbReference type="SUPFAM" id="SSF55797">
    <property type="entry name" value="PR-1-like"/>
    <property type="match status" value="1"/>
</dbReference>
<keyword evidence="2" id="KW-0732">Signal</keyword>
<evidence type="ECO:0008006" key="4">
    <source>
        <dbReference type="Google" id="ProtNLM"/>
    </source>
</evidence>
<protein>
    <recommendedName>
        <fullName evidence="4">SCP domain-containing protein</fullName>
    </recommendedName>
</protein>
<reference evidence="3" key="1">
    <citation type="submission" date="2021-01" db="EMBL/GenBank/DDBJ databases">
        <authorList>
            <person name="Corre E."/>
            <person name="Pelletier E."/>
            <person name="Niang G."/>
            <person name="Scheremetjew M."/>
            <person name="Finn R."/>
            <person name="Kale V."/>
            <person name="Holt S."/>
            <person name="Cochrane G."/>
            <person name="Meng A."/>
            <person name="Brown T."/>
            <person name="Cohen L."/>
        </authorList>
    </citation>
    <scope>NUCLEOTIDE SEQUENCE</scope>
    <source>
        <strain evidence="3">SAG 36.94</strain>
    </source>
</reference>
<gene>
    <name evidence="3" type="ORF">CCAE0312_LOCUS8252</name>
</gene>
<feature type="region of interest" description="Disordered" evidence="1">
    <location>
        <begin position="180"/>
        <end position="200"/>
    </location>
</feature>
<accession>A0A7S1XGB1</accession>
<dbReference type="InterPro" id="IPR035940">
    <property type="entry name" value="CAP_sf"/>
</dbReference>
<evidence type="ECO:0000256" key="2">
    <source>
        <dbReference type="SAM" id="SignalP"/>
    </source>
</evidence>
<dbReference type="CDD" id="cd05379">
    <property type="entry name" value="CAP_bacterial"/>
    <property type="match status" value="1"/>
</dbReference>
<proteinExistence type="predicted"/>
<name>A0A7S1XGB1_9RHOD</name>
<feature type="signal peptide" evidence="2">
    <location>
        <begin position="1"/>
        <end position="21"/>
    </location>
</feature>
<dbReference type="EMBL" id="HBGH01014839">
    <property type="protein sequence ID" value="CAD9236160.1"/>
    <property type="molecule type" value="Transcribed_RNA"/>
</dbReference>
<evidence type="ECO:0000256" key="1">
    <source>
        <dbReference type="SAM" id="MobiDB-lite"/>
    </source>
</evidence>
<dbReference type="Gene3D" id="3.40.33.10">
    <property type="entry name" value="CAP"/>
    <property type="match status" value="1"/>
</dbReference>
<feature type="compositionally biased region" description="Pro residues" evidence="1">
    <location>
        <begin position="184"/>
        <end position="194"/>
    </location>
</feature>
<feature type="chain" id="PRO_5030565715" description="SCP domain-containing protein" evidence="2">
    <location>
        <begin position="22"/>
        <end position="338"/>
    </location>
</feature>
<sequence>MTAMIFCLALSVLAGKGFVNAGAPCAVHDEKCNVERAVNITNEYRMNFNPALAALSMPTIQQQKNAMDHSEAMYQRNELFHQEIPLAGVVGCNMKIMGENVAMTYLKQVNYDVAQGCLDLWRNSTKHYENIITDGRHTVSFGFYVDDSLTGGGRIWCTQTFGTFDGNAEVEPHCALFGSTEAPATPPNPTPTLAPTPMSTSTPTPTAISSFIASPTATYTQARADLSVQRGYEFLTKPFGYQEKSYWVLPAGGHIATDITCFNGKTVRIRVKAQGSSTCAKVTFDDKDLGSYKVPSGETVLIYKEIPTCNGAKRLRIDNLGDAKLEIRRAAVAPVPSG</sequence>